<protein>
    <submittedName>
        <fullName evidence="1">Uncharacterized protein</fullName>
    </submittedName>
</protein>
<proteinExistence type="predicted"/>
<dbReference type="Proteomes" id="UP000223575">
    <property type="component" value="Segment"/>
</dbReference>
<gene>
    <name evidence="1" type="primary">34</name>
    <name evidence="1" type="ORF">SEA_HEFFALUMP_34</name>
</gene>
<evidence type="ECO:0000313" key="2">
    <source>
        <dbReference type="Proteomes" id="UP000223575"/>
    </source>
</evidence>
<evidence type="ECO:0000313" key="1">
    <source>
        <dbReference type="EMBL" id="ASJ79731.1"/>
    </source>
</evidence>
<keyword evidence="2" id="KW-1185">Reference proteome</keyword>
<dbReference type="GeneID" id="64947746"/>
<accession>A0A220NSC6</accession>
<name>A0A220NSC6_9CAUD</name>
<dbReference type="EMBL" id="KY965065">
    <property type="protein sequence ID" value="ASJ79731.1"/>
    <property type="molecule type" value="Genomic_DNA"/>
</dbReference>
<organism evidence="1 2">
    <name type="scientific">Mycobacterium phage Heffalump</name>
    <dbReference type="NCBI Taxonomy" id="1983575"/>
    <lineage>
        <taxon>Viruses</taxon>
        <taxon>Duplodnaviria</taxon>
        <taxon>Heunggongvirae</taxon>
        <taxon>Uroviricota</taxon>
        <taxon>Caudoviricetes</taxon>
        <taxon>Turbidovirus</taxon>
        <taxon>Turbidovirus heffalump</taxon>
    </lineage>
</organism>
<dbReference type="RefSeq" id="YP_010063937.1">
    <property type="nucleotide sequence ID" value="NC_054811.1"/>
</dbReference>
<reference evidence="1 2" key="1">
    <citation type="submission" date="2017-04" db="EMBL/GenBank/DDBJ databases">
        <authorList>
            <person name="Gaylord E.A."/>
            <person name="Popp B."/>
            <person name="Rush R."/>
            <person name="Xu C."/>
            <person name="Russell D.A."/>
            <person name="Garlena R.A."/>
            <person name="Pope W.H."/>
            <person name="Jacobs-Sera D."/>
            <person name="Hatfull G.F."/>
        </authorList>
    </citation>
    <scope>NUCLEOTIDE SEQUENCE [LARGE SCALE GENOMIC DNA]</scope>
</reference>
<sequence>MADLSIPPIPYALREYLTEYERLRNADCEDTNLLLGLADSIAIEVRALGFPDLPYDAGLGPSN</sequence>
<dbReference type="KEGG" id="vg:64947746"/>